<protein>
    <submittedName>
        <fullName evidence="2">Uncharacterized protein</fullName>
    </submittedName>
</protein>
<reference evidence="3" key="1">
    <citation type="submission" date="2011-01" db="EMBL/GenBank/DDBJ databases">
        <title>Complete sequence of chromosome of Rahnella sp. Y9602.</title>
        <authorList>
            <consortium name="US DOE Joint Genome Institute"/>
            <person name="Lucas S."/>
            <person name="Copeland A."/>
            <person name="Lapidus A."/>
            <person name="Cheng J.-F."/>
            <person name="Goodwin L."/>
            <person name="Pitluck S."/>
            <person name="Lu M."/>
            <person name="Detter J.C."/>
            <person name="Han C."/>
            <person name="Tapia R."/>
            <person name="Land M."/>
            <person name="Hauser L."/>
            <person name="Kyrpides N."/>
            <person name="Ivanova N."/>
            <person name="Ovchinnikova G."/>
            <person name="Pagani I."/>
            <person name="Sobecky P.A."/>
            <person name="Martinez R.J."/>
            <person name="Woyke T."/>
        </authorList>
    </citation>
    <scope>NUCLEOTIDE SEQUENCE [LARGE SCALE GENOMIC DNA]</scope>
    <source>
        <strain evidence="3">Y9602</strain>
    </source>
</reference>
<dbReference type="Proteomes" id="UP000007257">
    <property type="component" value="Chromosome"/>
</dbReference>
<keyword evidence="1" id="KW-0472">Membrane</keyword>
<organism evidence="2 3">
    <name type="scientific">Rahnella sp. (strain Y9602)</name>
    <dbReference type="NCBI Taxonomy" id="2703885"/>
    <lineage>
        <taxon>Bacteria</taxon>
        <taxon>Pseudomonadati</taxon>
        <taxon>Pseudomonadota</taxon>
        <taxon>Gammaproteobacteria</taxon>
        <taxon>Enterobacterales</taxon>
        <taxon>Yersiniaceae</taxon>
        <taxon>Rahnella</taxon>
    </lineage>
</organism>
<proteinExistence type="predicted"/>
<gene>
    <name evidence="2" type="ordered locus">Rahaq_0559</name>
</gene>
<reference evidence="2 3" key="2">
    <citation type="journal article" date="2012" name="J. Bacteriol.">
        <title>Complete Genome Sequence of Rahnella sp. Strain Y9602, a Gammaproteobacterium Isolate from Metal- and Radionuclide-Contaminated Soil.</title>
        <authorList>
            <person name="Martinez R.J."/>
            <person name="Bruce D."/>
            <person name="Detter C."/>
            <person name="Goodwin L.A."/>
            <person name="Han J."/>
            <person name="Han C.S."/>
            <person name="Held B."/>
            <person name="Land M.L."/>
            <person name="Mikhailova N."/>
            <person name="Nolan M."/>
            <person name="Pennacchio L."/>
            <person name="Pitluck S."/>
            <person name="Tapia R."/>
            <person name="Woyke T."/>
            <person name="Sobecky P.A."/>
        </authorList>
    </citation>
    <scope>NUCLEOTIDE SEQUENCE [LARGE SCALE GENOMIC DNA]</scope>
    <source>
        <strain evidence="2 3">Y9602</strain>
    </source>
</reference>
<feature type="transmembrane region" description="Helical" evidence="1">
    <location>
        <begin position="55"/>
        <end position="76"/>
    </location>
</feature>
<dbReference type="EMBL" id="CP002505">
    <property type="protein sequence ID" value="ADW72186.1"/>
    <property type="molecule type" value="Genomic_DNA"/>
</dbReference>
<dbReference type="RefSeq" id="WP_013573892.1">
    <property type="nucleotide sequence ID" value="NC_015061.1"/>
</dbReference>
<keyword evidence="1" id="KW-0812">Transmembrane</keyword>
<dbReference type="AlphaFoldDB" id="A0A0H3FAZ1"/>
<dbReference type="KEGG" id="rah:Rahaq_0559"/>
<keyword evidence="1" id="KW-1133">Transmembrane helix</keyword>
<dbReference type="HOGENOM" id="CLU_2181739_0_0_6"/>
<feature type="transmembrane region" description="Helical" evidence="1">
    <location>
        <begin position="7"/>
        <end position="29"/>
    </location>
</feature>
<evidence type="ECO:0000256" key="1">
    <source>
        <dbReference type="SAM" id="Phobius"/>
    </source>
</evidence>
<evidence type="ECO:0000313" key="2">
    <source>
        <dbReference type="EMBL" id="ADW72186.1"/>
    </source>
</evidence>
<evidence type="ECO:0000313" key="3">
    <source>
        <dbReference type="Proteomes" id="UP000007257"/>
    </source>
</evidence>
<feature type="transmembrane region" description="Helical" evidence="1">
    <location>
        <begin position="88"/>
        <end position="108"/>
    </location>
</feature>
<name>A0A0H3FAZ1_RAHSY</name>
<accession>A0A0H3FAZ1</accession>
<sequence>MKRIITVFLSIVIGFGVTIIYHVIGDVIFKSLKMEPLKLFVKGCRDLEHCGSPQLITMVSVLFFLPPIVMGIFTFIGTGAGWRWRRWLGNSLALFVVLFILLLVFAYLA</sequence>